<protein>
    <submittedName>
        <fullName evidence="1">Uncharacterized protein</fullName>
    </submittedName>
</protein>
<name>A0A517W863_9PLAN</name>
<accession>A0A5A8BBH5</accession>
<dbReference type="Proteomes" id="UP000320722">
    <property type="component" value="Chromosome"/>
</dbReference>
<organism evidence="1 2">
    <name type="scientific">Gimesia chilikensis</name>
    <dbReference type="NCBI Taxonomy" id="2605989"/>
    <lineage>
        <taxon>Bacteria</taxon>
        <taxon>Pseudomonadati</taxon>
        <taxon>Planctomycetota</taxon>
        <taxon>Planctomycetia</taxon>
        <taxon>Planctomycetales</taxon>
        <taxon>Planctomycetaceae</taxon>
        <taxon>Gimesia</taxon>
    </lineage>
</organism>
<gene>
    <name evidence="1" type="ORF">V6x_11250</name>
</gene>
<proteinExistence type="predicted"/>
<accession>A0A517W863</accession>
<dbReference type="AlphaFoldDB" id="A0A517W863"/>
<evidence type="ECO:0000313" key="1">
    <source>
        <dbReference type="EMBL" id="QDU01445.1"/>
    </source>
</evidence>
<dbReference type="EMBL" id="CP036347">
    <property type="protein sequence ID" value="QDU01445.1"/>
    <property type="molecule type" value="Genomic_DNA"/>
</dbReference>
<dbReference type="RefSeq" id="WP_145037403.1">
    <property type="nucleotide sequence ID" value="NZ_CP036347.1"/>
</dbReference>
<sequence length="141" mass="14495" precursor="true">MKTVAYYLMLACTAGVLAGCGGGESGPTNYPVSGKVTVDGEPLAEGDIIFRDAEGKATSGAGKIEEGTFSFETVAGKKAVVITATREIPGKTVAGGAPGEPAVPAVEQYLPAEYNEKTTLEAEVSESGPNEFTFELKTKAE</sequence>
<evidence type="ECO:0000313" key="2">
    <source>
        <dbReference type="Proteomes" id="UP000320722"/>
    </source>
</evidence>
<dbReference type="PROSITE" id="PS51257">
    <property type="entry name" value="PROKAR_LIPOPROTEIN"/>
    <property type="match status" value="1"/>
</dbReference>
<reference evidence="1 2" key="1">
    <citation type="submission" date="2019-02" db="EMBL/GenBank/DDBJ databases">
        <title>Deep-cultivation of Planctomycetes and their phenomic and genomic characterization uncovers novel biology.</title>
        <authorList>
            <person name="Wiegand S."/>
            <person name="Jogler M."/>
            <person name="Boedeker C."/>
            <person name="Pinto D."/>
            <person name="Vollmers J."/>
            <person name="Rivas-Marin E."/>
            <person name="Kohn T."/>
            <person name="Peeters S.H."/>
            <person name="Heuer A."/>
            <person name="Rast P."/>
            <person name="Oberbeckmann S."/>
            <person name="Bunk B."/>
            <person name="Jeske O."/>
            <person name="Meyerdierks A."/>
            <person name="Storesund J.E."/>
            <person name="Kallscheuer N."/>
            <person name="Luecker S."/>
            <person name="Lage O.M."/>
            <person name="Pohl T."/>
            <person name="Merkel B.J."/>
            <person name="Hornburger P."/>
            <person name="Mueller R.-W."/>
            <person name="Bruemmer F."/>
            <person name="Labrenz M."/>
            <person name="Spormann A.M."/>
            <person name="Op den Camp H."/>
            <person name="Overmann J."/>
            <person name="Amann R."/>
            <person name="Jetten M.S.M."/>
            <person name="Mascher T."/>
            <person name="Medema M.H."/>
            <person name="Devos D.P."/>
            <person name="Kaster A.-K."/>
            <person name="Ovreas L."/>
            <person name="Rohde M."/>
            <person name="Galperin M.Y."/>
            <person name="Jogler C."/>
        </authorList>
    </citation>
    <scope>NUCLEOTIDE SEQUENCE [LARGE SCALE GENOMIC DNA]</scope>
    <source>
        <strain evidence="1 2">V6</strain>
    </source>
</reference>